<dbReference type="PROSITE" id="PS50850">
    <property type="entry name" value="MFS"/>
    <property type="match status" value="1"/>
</dbReference>
<feature type="transmembrane region" description="Helical" evidence="6">
    <location>
        <begin position="180"/>
        <end position="197"/>
    </location>
</feature>
<sequence length="422" mass="43811">MTAVDETTVAAPPLRRNRDFLLLWTGNWLQFFGSRMSSVCYPLLALQISGGSAEAVGLASAAAVLPQAVVQLPAGVLVDRWDRRAVMRWCALGRILVLGAVGVTLALGALGMELLLALIAAEVSLAIVSSLAERAAVRTVVPGEQLPAALSQNEARGRIAGLLGGPAGTVLFTWTRWSPFLAATLGALVAAVNLRFIRADLRTETAVRRRAIHRDLADALRWLRGQRALRAMLPVVTVSTALLQVVMQGLVVVLVKEQGLPEATLGLVLGISGCGGLLGALTGRWFMARLPLPVLLIGGLTLWAALMNAMAWATGPVQLGVLFAVMNVIGAVFGVATAVYQVTITPQELQGRVAALSGLVVALGTTAGAFAAGKLLHAYGGLLSLLVAAGLMALTALAAALIPAVRKARIPVASHPGTSPDT</sequence>
<evidence type="ECO:0000256" key="4">
    <source>
        <dbReference type="ARBA" id="ARBA00022989"/>
    </source>
</evidence>
<feature type="transmembrane region" description="Helical" evidence="6">
    <location>
        <begin position="231"/>
        <end position="255"/>
    </location>
</feature>
<feature type="domain" description="Major facilitator superfamily (MFS) profile" evidence="7">
    <location>
        <begin position="19"/>
        <end position="407"/>
    </location>
</feature>
<name>A0A917QEF5_9ACTN</name>
<accession>A0A917QEF5</accession>
<dbReference type="AlphaFoldDB" id="A0A917QEF5"/>
<evidence type="ECO:0000313" key="8">
    <source>
        <dbReference type="EMBL" id="GGK46523.1"/>
    </source>
</evidence>
<feature type="transmembrane region" description="Helical" evidence="6">
    <location>
        <begin position="319"/>
        <end position="341"/>
    </location>
</feature>
<evidence type="ECO:0000256" key="5">
    <source>
        <dbReference type="ARBA" id="ARBA00023136"/>
    </source>
</evidence>
<evidence type="ECO:0000256" key="3">
    <source>
        <dbReference type="ARBA" id="ARBA00022692"/>
    </source>
</evidence>
<reference evidence="8" key="2">
    <citation type="submission" date="2020-09" db="EMBL/GenBank/DDBJ databases">
        <authorList>
            <person name="Sun Q."/>
            <person name="Ohkuma M."/>
        </authorList>
    </citation>
    <scope>NUCLEOTIDE SEQUENCE</scope>
    <source>
        <strain evidence="8">JCM 3035</strain>
    </source>
</reference>
<dbReference type="SUPFAM" id="SSF103473">
    <property type="entry name" value="MFS general substrate transporter"/>
    <property type="match status" value="1"/>
</dbReference>
<reference evidence="8" key="1">
    <citation type="journal article" date="2014" name="Int. J. Syst. Evol. Microbiol.">
        <title>Complete genome sequence of Corynebacterium casei LMG S-19264T (=DSM 44701T), isolated from a smear-ripened cheese.</title>
        <authorList>
            <consortium name="US DOE Joint Genome Institute (JGI-PGF)"/>
            <person name="Walter F."/>
            <person name="Albersmeier A."/>
            <person name="Kalinowski J."/>
            <person name="Ruckert C."/>
        </authorList>
    </citation>
    <scope>NUCLEOTIDE SEQUENCE</scope>
    <source>
        <strain evidence="8">JCM 3035</strain>
    </source>
</reference>
<feature type="transmembrane region" description="Helical" evidence="6">
    <location>
        <begin position="89"/>
        <end position="108"/>
    </location>
</feature>
<keyword evidence="2" id="KW-1003">Cell membrane</keyword>
<dbReference type="InterPro" id="IPR036259">
    <property type="entry name" value="MFS_trans_sf"/>
</dbReference>
<dbReference type="InterPro" id="IPR020846">
    <property type="entry name" value="MFS_dom"/>
</dbReference>
<dbReference type="Pfam" id="PF07690">
    <property type="entry name" value="MFS_1"/>
    <property type="match status" value="1"/>
</dbReference>
<dbReference type="GO" id="GO:0005886">
    <property type="term" value="C:plasma membrane"/>
    <property type="evidence" value="ECO:0007669"/>
    <property type="project" value="UniProtKB-SubCell"/>
</dbReference>
<comment type="caution">
    <text evidence="8">The sequence shown here is derived from an EMBL/GenBank/DDBJ whole genome shotgun (WGS) entry which is preliminary data.</text>
</comment>
<evidence type="ECO:0000313" key="9">
    <source>
        <dbReference type="Proteomes" id="UP000637788"/>
    </source>
</evidence>
<dbReference type="GO" id="GO:0022857">
    <property type="term" value="F:transmembrane transporter activity"/>
    <property type="evidence" value="ECO:0007669"/>
    <property type="project" value="InterPro"/>
</dbReference>
<feature type="transmembrane region" description="Helical" evidence="6">
    <location>
        <begin position="353"/>
        <end position="372"/>
    </location>
</feature>
<keyword evidence="9" id="KW-1185">Reference proteome</keyword>
<dbReference type="CDD" id="cd06173">
    <property type="entry name" value="MFS_MefA_like"/>
    <property type="match status" value="1"/>
</dbReference>
<evidence type="ECO:0000259" key="7">
    <source>
        <dbReference type="PROSITE" id="PS50850"/>
    </source>
</evidence>
<dbReference type="PANTHER" id="PTHR23513">
    <property type="entry name" value="INTEGRAL MEMBRANE EFFLUX PROTEIN-RELATED"/>
    <property type="match status" value="1"/>
</dbReference>
<feature type="transmembrane region" description="Helical" evidence="6">
    <location>
        <begin position="267"/>
        <end position="287"/>
    </location>
</feature>
<protein>
    <submittedName>
        <fullName evidence="8">MFS transporter</fullName>
    </submittedName>
</protein>
<feature type="transmembrane region" description="Helical" evidence="6">
    <location>
        <begin position="294"/>
        <end position="313"/>
    </location>
</feature>
<dbReference type="InterPro" id="IPR011701">
    <property type="entry name" value="MFS"/>
</dbReference>
<dbReference type="Proteomes" id="UP000637788">
    <property type="component" value="Unassembled WGS sequence"/>
</dbReference>
<evidence type="ECO:0000256" key="6">
    <source>
        <dbReference type="SAM" id="Phobius"/>
    </source>
</evidence>
<evidence type="ECO:0000256" key="2">
    <source>
        <dbReference type="ARBA" id="ARBA00022475"/>
    </source>
</evidence>
<keyword evidence="3 6" id="KW-0812">Transmembrane</keyword>
<dbReference type="EMBL" id="BMPQ01000001">
    <property type="protein sequence ID" value="GGK46523.1"/>
    <property type="molecule type" value="Genomic_DNA"/>
</dbReference>
<evidence type="ECO:0000256" key="1">
    <source>
        <dbReference type="ARBA" id="ARBA00004651"/>
    </source>
</evidence>
<gene>
    <name evidence="8" type="ORF">GCM10010094_03110</name>
</gene>
<feature type="transmembrane region" description="Helical" evidence="6">
    <location>
        <begin position="378"/>
        <end position="402"/>
    </location>
</feature>
<proteinExistence type="predicted"/>
<dbReference type="RefSeq" id="WP_189320070.1">
    <property type="nucleotide sequence ID" value="NZ_BMPQ01000001.1"/>
</dbReference>
<organism evidence="8 9">
    <name type="scientific">Streptomyces flaveus</name>
    <dbReference type="NCBI Taxonomy" id="66370"/>
    <lineage>
        <taxon>Bacteria</taxon>
        <taxon>Bacillati</taxon>
        <taxon>Actinomycetota</taxon>
        <taxon>Actinomycetes</taxon>
        <taxon>Kitasatosporales</taxon>
        <taxon>Streptomycetaceae</taxon>
        <taxon>Streptomyces</taxon>
        <taxon>Streptomyces aurantiacus group</taxon>
    </lineage>
</organism>
<keyword evidence="5 6" id="KW-0472">Membrane</keyword>
<dbReference type="Gene3D" id="1.20.1250.20">
    <property type="entry name" value="MFS general substrate transporter like domains"/>
    <property type="match status" value="1"/>
</dbReference>
<comment type="subcellular location">
    <subcellularLocation>
        <location evidence="1">Cell membrane</location>
        <topology evidence="1">Multi-pass membrane protein</topology>
    </subcellularLocation>
</comment>
<keyword evidence="4 6" id="KW-1133">Transmembrane helix</keyword>
<dbReference type="PANTHER" id="PTHR23513:SF6">
    <property type="entry name" value="MAJOR FACILITATOR SUPERFAMILY ASSOCIATED DOMAIN-CONTAINING PROTEIN"/>
    <property type="match status" value="1"/>
</dbReference>